<comment type="pathway">
    <text evidence="1 8">Amino-acid biosynthesis; L-arginine biosynthesis; N(2)-acetyl-L-ornithine from L-glutamate: step 1/4.</text>
</comment>
<accession>D8K546</accession>
<dbReference type="InterPro" id="IPR036393">
    <property type="entry name" value="AceGlu_kinase-like_sf"/>
</dbReference>
<dbReference type="PANTHER" id="PTHR30602:SF12">
    <property type="entry name" value="AMINO-ACID ACETYLTRANSFERASE NAGS1, CHLOROPLASTIC-RELATED"/>
    <property type="match status" value="1"/>
</dbReference>
<dbReference type="eggNOG" id="COG1246">
    <property type="taxonomic scope" value="Bacteria"/>
</dbReference>
<evidence type="ECO:0000256" key="2">
    <source>
        <dbReference type="ARBA" id="ARBA00009145"/>
    </source>
</evidence>
<comment type="similarity">
    <text evidence="2 8">Belongs to the acetyltransferase family. ArgA subfamily.</text>
</comment>
<keyword evidence="4 8" id="KW-0028">Amino-acid biosynthesis</keyword>
<dbReference type="InterPro" id="IPR001048">
    <property type="entry name" value="Asp/Glu/Uridylate_kinase"/>
</dbReference>
<organism evidence="10 11">
    <name type="scientific">Nitrosococcus watsoni (strain C-113)</name>
    <dbReference type="NCBI Taxonomy" id="105559"/>
    <lineage>
        <taxon>Bacteria</taxon>
        <taxon>Pseudomonadati</taxon>
        <taxon>Pseudomonadota</taxon>
        <taxon>Gammaproteobacteria</taxon>
        <taxon>Chromatiales</taxon>
        <taxon>Chromatiaceae</taxon>
        <taxon>Nitrosococcus</taxon>
    </lineage>
</organism>
<proteinExistence type="inferred from homology"/>
<dbReference type="GO" id="GO:0006526">
    <property type="term" value="P:L-arginine biosynthetic process"/>
    <property type="evidence" value="ECO:0007669"/>
    <property type="project" value="UniProtKB-UniRule"/>
</dbReference>
<evidence type="ECO:0000256" key="6">
    <source>
        <dbReference type="ARBA" id="ARBA00023315"/>
    </source>
</evidence>
<gene>
    <name evidence="8" type="primary">argA</name>
    <name evidence="10" type="ordered locus">Nwat_1088</name>
</gene>
<dbReference type="InterPro" id="IPR000182">
    <property type="entry name" value="GNAT_dom"/>
</dbReference>
<dbReference type="STRING" id="105559.Nwat_1088"/>
<dbReference type="Gene3D" id="3.40.630.30">
    <property type="match status" value="1"/>
</dbReference>
<keyword evidence="8" id="KW-0963">Cytoplasm</keyword>
<comment type="subcellular location">
    <subcellularLocation>
        <location evidence="8">Cytoplasm</location>
    </subcellularLocation>
</comment>
<dbReference type="Proteomes" id="UP000000393">
    <property type="component" value="Chromosome"/>
</dbReference>
<dbReference type="AlphaFoldDB" id="D8K546"/>
<evidence type="ECO:0000256" key="5">
    <source>
        <dbReference type="ARBA" id="ARBA00022679"/>
    </source>
</evidence>
<keyword evidence="11" id="KW-1185">Reference proteome</keyword>
<dbReference type="CDD" id="cd04237">
    <property type="entry name" value="AAK_NAGS-ABP"/>
    <property type="match status" value="1"/>
</dbReference>
<sequence>MLIAEARTNSLFISVDRGKTILSTDRPLHEIHWFRNAAPYIHAHRSRTFTIAFTGEAIQKPGFPHLIHDIALLGSLGIRLVLVHGARPQIEAALAQRGLKLRYVRGLRVTDNAALPCVKEAVGAVRLEIEALLSMGLPNSPMAGARVRVASGNFITARPLGVREGVDYCHTGEVRKVDIEAVRQRLSNNAIVLLSPLGYSPTGEVFNLSAEDVATASAIALGADKLIFIGTGGLPTTAPFPLPQELTTSEAEQLLESTPGLPPELADHLQSAIHACRARVPRVHILDQHLDGALLMELFSRDGIGTLVTAMAFEDTRQAEIGDVGGILELIAPLEEKGFLVRRSRERLEIEIHHFTVMERDGTIIGCAAFYPFPEENIGELACLVIHPDYRQSGRASALLASIEKGAKQRGLNRLCVLTTQTAHWFQERGFAPADLAALPENKRVLYNYQRNSKVFIKCL</sequence>
<evidence type="ECO:0000256" key="3">
    <source>
        <dbReference type="ARBA" id="ARBA00022571"/>
    </source>
</evidence>
<dbReference type="Gene3D" id="3.40.1160.10">
    <property type="entry name" value="Acetylglutamate kinase-like"/>
    <property type="match status" value="1"/>
</dbReference>
<dbReference type="InterPro" id="IPR016181">
    <property type="entry name" value="Acyl_CoA_acyltransferase"/>
</dbReference>
<dbReference type="Pfam" id="PF00583">
    <property type="entry name" value="Acetyltransf_1"/>
    <property type="match status" value="1"/>
</dbReference>
<reference evidence="10 11" key="1">
    <citation type="submission" date="2010-06" db="EMBL/GenBank/DDBJ databases">
        <title>Complete sequence of chromosome of Nitrosococcus watsoni C-113.</title>
        <authorList>
            <consortium name="US DOE Joint Genome Institute"/>
            <person name="Lucas S."/>
            <person name="Copeland A."/>
            <person name="Lapidus A."/>
            <person name="Cheng J.-F."/>
            <person name="Bruce D."/>
            <person name="Goodwin L."/>
            <person name="Pitluck S."/>
            <person name="Malfatti S.A."/>
            <person name="Chain P.S.G."/>
            <person name="Land M."/>
            <person name="Hauser L."/>
            <person name="Kyrpides N."/>
            <person name="Ivanova N."/>
            <person name="Cambell M.A."/>
            <person name="Heidelberg J.F."/>
            <person name="Klotz M.G."/>
            <person name="Woyke T."/>
        </authorList>
    </citation>
    <scope>NUCLEOTIDE SEQUENCE [LARGE SCALE GENOMIC DNA]</scope>
    <source>
        <strain evidence="10 11">C-113</strain>
    </source>
</reference>
<dbReference type="EC" id="2.3.1.1" evidence="8"/>
<dbReference type="InterPro" id="IPR010167">
    <property type="entry name" value="NH2A_AcTrfase"/>
</dbReference>
<name>D8K546_NITWC</name>
<dbReference type="eggNOG" id="COG0548">
    <property type="taxonomic scope" value="Bacteria"/>
</dbReference>
<dbReference type="EMBL" id="CP002086">
    <property type="protein sequence ID" value="ADJ28023.1"/>
    <property type="molecule type" value="Genomic_DNA"/>
</dbReference>
<dbReference type="GO" id="GO:0004042">
    <property type="term" value="F:L-glutamate N-acetyltransferase activity"/>
    <property type="evidence" value="ECO:0007669"/>
    <property type="project" value="UniProtKB-UniRule"/>
</dbReference>
<comment type="miscellaneous">
    <text evidence="8">In bacteria which possess the bifunctional enzyme ornithine acetyltransferase/N-acetylglutamate synthase (ArgJ), ArgA fulfills an anaplerotic role.</text>
</comment>
<dbReference type="SUPFAM" id="SSF53633">
    <property type="entry name" value="Carbamate kinase-like"/>
    <property type="match status" value="1"/>
</dbReference>
<dbReference type="HAMAP" id="MF_01105">
    <property type="entry name" value="N_acetyl_glu_synth"/>
    <property type="match status" value="1"/>
</dbReference>
<evidence type="ECO:0000259" key="9">
    <source>
        <dbReference type="PROSITE" id="PS51186"/>
    </source>
</evidence>
<dbReference type="KEGG" id="nwa:Nwat_1088"/>
<evidence type="ECO:0000313" key="10">
    <source>
        <dbReference type="EMBL" id="ADJ28023.1"/>
    </source>
</evidence>
<dbReference type="GO" id="GO:0005737">
    <property type="term" value="C:cytoplasm"/>
    <property type="evidence" value="ECO:0007669"/>
    <property type="project" value="UniProtKB-SubCell"/>
</dbReference>
<feature type="domain" description="N-acetyltransferase" evidence="9">
    <location>
        <begin position="314"/>
        <end position="452"/>
    </location>
</feature>
<evidence type="ECO:0000256" key="4">
    <source>
        <dbReference type="ARBA" id="ARBA00022605"/>
    </source>
</evidence>
<dbReference type="Pfam" id="PF00696">
    <property type="entry name" value="AA_kinase"/>
    <property type="match status" value="1"/>
</dbReference>
<dbReference type="PANTHER" id="PTHR30602">
    <property type="entry name" value="AMINO-ACID ACETYLTRANSFERASE"/>
    <property type="match status" value="1"/>
</dbReference>
<dbReference type="InterPro" id="IPR033719">
    <property type="entry name" value="NAGS_kin"/>
</dbReference>
<evidence type="ECO:0000313" key="11">
    <source>
        <dbReference type="Proteomes" id="UP000000393"/>
    </source>
</evidence>
<dbReference type="HOGENOM" id="CLU_024773_0_0_6"/>
<comment type="catalytic activity">
    <reaction evidence="7 8">
        <text>L-glutamate + acetyl-CoA = N-acetyl-L-glutamate + CoA + H(+)</text>
        <dbReference type="Rhea" id="RHEA:24292"/>
        <dbReference type="ChEBI" id="CHEBI:15378"/>
        <dbReference type="ChEBI" id="CHEBI:29985"/>
        <dbReference type="ChEBI" id="CHEBI:44337"/>
        <dbReference type="ChEBI" id="CHEBI:57287"/>
        <dbReference type="ChEBI" id="CHEBI:57288"/>
        <dbReference type="EC" id="2.3.1.1"/>
    </reaction>
</comment>
<dbReference type="UniPathway" id="UPA00068">
    <property type="reaction ID" value="UER00106"/>
</dbReference>
<dbReference type="CDD" id="cd04301">
    <property type="entry name" value="NAT_SF"/>
    <property type="match status" value="1"/>
</dbReference>
<keyword evidence="3 8" id="KW-0055">Arginine biosynthesis</keyword>
<dbReference type="NCBIfam" id="NF003641">
    <property type="entry name" value="PRK05279.1"/>
    <property type="match status" value="1"/>
</dbReference>
<evidence type="ECO:0000256" key="1">
    <source>
        <dbReference type="ARBA" id="ARBA00004925"/>
    </source>
</evidence>
<evidence type="ECO:0000256" key="8">
    <source>
        <dbReference type="HAMAP-Rule" id="MF_01105"/>
    </source>
</evidence>
<dbReference type="NCBIfam" id="TIGR01890">
    <property type="entry name" value="N-Ac-Glu-synth"/>
    <property type="match status" value="1"/>
</dbReference>
<dbReference type="SUPFAM" id="SSF55729">
    <property type="entry name" value="Acyl-CoA N-acyltransferases (Nat)"/>
    <property type="match status" value="1"/>
</dbReference>
<dbReference type="PIRSF" id="PIRSF000423">
    <property type="entry name" value="ArgA"/>
    <property type="match status" value="1"/>
</dbReference>
<dbReference type="PROSITE" id="PS51186">
    <property type="entry name" value="GNAT"/>
    <property type="match status" value="1"/>
</dbReference>
<dbReference type="OrthoDB" id="9802238at2"/>
<evidence type="ECO:0000256" key="7">
    <source>
        <dbReference type="ARBA" id="ARBA00048372"/>
    </source>
</evidence>
<keyword evidence="5 8" id="KW-0808">Transferase</keyword>
<keyword evidence="6 8" id="KW-0012">Acyltransferase</keyword>
<protein>
    <recommendedName>
        <fullName evidence="8">Amino-acid acetyltransferase</fullName>
        <ecNumber evidence="8">2.3.1.1</ecNumber>
    </recommendedName>
    <alternativeName>
        <fullName evidence="8">N-acetylglutamate synthase</fullName>
        <shortName evidence="8">AGS</shortName>
        <shortName evidence="8">NAGS</shortName>
    </alternativeName>
</protein>
<dbReference type="RefSeq" id="WP_013220123.1">
    <property type="nucleotide sequence ID" value="NC_014315.1"/>
</dbReference>